<dbReference type="GO" id="GO:0004519">
    <property type="term" value="F:endonuclease activity"/>
    <property type="evidence" value="ECO:0007669"/>
    <property type="project" value="UniProtKB-UniRule"/>
</dbReference>
<dbReference type="HAMAP" id="MF_01470">
    <property type="entry name" value="Cas1"/>
    <property type="match status" value="1"/>
</dbReference>
<dbReference type="Gene3D" id="3.90.320.10">
    <property type="match status" value="1"/>
</dbReference>
<evidence type="ECO:0000256" key="1">
    <source>
        <dbReference type="ARBA" id="ARBA00022722"/>
    </source>
</evidence>
<dbReference type="InterPro" id="IPR002729">
    <property type="entry name" value="CRISPR-assoc_Cas1"/>
</dbReference>
<comment type="catalytic activity">
    <reaction evidence="12">
        <text>exonucleolytic cleavage in the 5'- to 3'-direction to yield nucleoside 3'-phosphates.</text>
        <dbReference type="EC" id="3.1.12.1"/>
    </reaction>
</comment>
<evidence type="ECO:0000256" key="6">
    <source>
        <dbReference type="ARBA" id="ARBA00022842"/>
    </source>
</evidence>
<name>A0A653ACV6_UNCDX</name>
<dbReference type="Gene3D" id="1.20.120.920">
    <property type="entry name" value="CRISPR-associated endonuclease Cas1, C-terminal domain"/>
    <property type="match status" value="1"/>
</dbReference>
<keyword evidence="7" id="KW-0408">Iron</keyword>
<comment type="similarity">
    <text evidence="14">Belongs to the CRISPR-associated endonuclease Cas1 family.</text>
</comment>
<evidence type="ECO:0000256" key="10">
    <source>
        <dbReference type="ARBA" id="ARBA00023125"/>
    </source>
</evidence>
<evidence type="ECO:0000256" key="4">
    <source>
        <dbReference type="ARBA" id="ARBA00022801"/>
    </source>
</evidence>
<dbReference type="AlphaFoldDB" id="A0A653ACV6"/>
<dbReference type="PANTHER" id="PTHR34353">
    <property type="entry name" value="CRISPR-ASSOCIATED ENDONUCLEASE CAS1 1"/>
    <property type="match status" value="1"/>
</dbReference>
<dbReference type="InterPro" id="IPR011604">
    <property type="entry name" value="PDDEXK-like_dom_sf"/>
</dbReference>
<dbReference type="GO" id="GO:0051536">
    <property type="term" value="F:iron-sulfur cluster binding"/>
    <property type="evidence" value="ECO:0007669"/>
    <property type="project" value="UniProtKB-KW"/>
</dbReference>
<keyword evidence="5" id="KW-0269">Exonuclease</keyword>
<evidence type="ECO:0000256" key="2">
    <source>
        <dbReference type="ARBA" id="ARBA00022723"/>
    </source>
</evidence>
<feature type="binding site" evidence="14">
    <location>
        <position position="445"/>
    </location>
    <ligand>
        <name>Mn(2+)</name>
        <dbReference type="ChEBI" id="CHEBI:29035"/>
    </ligand>
</feature>
<feature type="binding site" evidence="14">
    <location>
        <position position="374"/>
    </location>
    <ligand>
        <name>Mn(2+)</name>
        <dbReference type="ChEBI" id="CHEBI:29035"/>
    </ligand>
</feature>
<dbReference type="NCBIfam" id="TIGR00372">
    <property type="entry name" value="cas4"/>
    <property type="match status" value="1"/>
</dbReference>
<dbReference type="Gene3D" id="3.100.10.20">
    <property type="entry name" value="CRISPR-associated endonuclease Cas1, N-terminal domain"/>
    <property type="match status" value="1"/>
</dbReference>
<evidence type="ECO:0000256" key="7">
    <source>
        <dbReference type="ARBA" id="ARBA00023004"/>
    </source>
</evidence>
<keyword evidence="1 14" id="KW-0540">Nuclease</keyword>
<dbReference type="CDD" id="cd09634">
    <property type="entry name" value="Cas1_I-II-III"/>
    <property type="match status" value="1"/>
</dbReference>
<evidence type="ECO:0000256" key="3">
    <source>
        <dbReference type="ARBA" id="ARBA00022759"/>
    </source>
</evidence>
<evidence type="ECO:0000256" key="13">
    <source>
        <dbReference type="ARBA" id="ARBA00038592"/>
    </source>
</evidence>
<reference evidence="16" key="1">
    <citation type="submission" date="2018-07" db="EMBL/GenBank/DDBJ databases">
        <authorList>
            <consortium name="Genoscope - CEA"/>
            <person name="William W."/>
        </authorList>
    </citation>
    <scope>NUCLEOTIDE SEQUENCE</scope>
    <source>
        <strain evidence="16">IK1</strain>
    </source>
</reference>
<evidence type="ECO:0000256" key="5">
    <source>
        <dbReference type="ARBA" id="ARBA00022839"/>
    </source>
</evidence>
<keyword evidence="6 14" id="KW-0460">Magnesium</keyword>
<evidence type="ECO:0000256" key="12">
    <source>
        <dbReference type="ARBA" id="ARBA00033996"/>
    </source>
</evidence>
<organism evidence="16">
    <name type="scientific">Uncultured Desulfatiglans sp</name>
    <dbReference type="NCBI Taxonomy" id="1748965"/>
    <lineage>
        <taxon>Bacteria</taxon>
        <taxon>Pseudomonadati</taxon>
        <taxon>Thermodesulfobacteriota</taxon>
        <taxon>Desulfobacteria</taxon>
        <taxon>Desulfatiglandales</taxon>
        <taxon>Desulfatiglandaceae</taxon>
        <taxon>Desulfatiglans</taxon>
        <taxon>environmental samples</taxon>
    </lineage>
</organism>
<keyword evidence="2 14" id="KW-0479">Metal-binding</keyword>
<keyword evidence="9 14" id="KW-0051">Antiviral defense</keyword>
<comment type="cofactor">
    <cofactor evidence="14">
        <name>Mg(2+)</name>
        <dbReference type="ChEBI" id="CHEBI:18420"/>
    </cofactor>
    <cofactor evidence="14">
        <name>Mn(2+)</name>
        <dbReference type="ChEBI" id="CHEBI:29035"/>
    </cofactor>
</comment>
<dbReference type="GO" id="GO:0046872">
    <property type="term" value="F:metal ion binding"/>
    <property type="evidence" value="ECO:0007669"/>
    <property type="project" value="UniProtKB-UniRule"/>
</dbReference>
<evidence type="ECO:0000313" key="16">
    <source>
        <dbReference type="EMBL" id="VBB45909.1"/>
    </source>
</evidence>
<gene>
    <name evidence="16" type="primary">cas4-cas</name>
    <name evidence="14" type="synonym">cas1</name>
    <name evidence="16" type="ORF">TRIP_B360002</name>
</gene>
<comment type="subunit">
    <text evidence="13 14">Homodimer, forms a heterotetramer with a Cas2 homodimer.</text>
</comment>
<evidence type="ECO:0000259" key="15">
    <source>
        <dbReference type="Pfam" id="PF01930"/>
    </source>
</evidence>
<evidence type="ECO:0000256" key="11">
    <source>
        <dbReference type="ARBA" id="ARBA00023211"/>
    </source>
</evidence>
<proteinExistence type="inferred from homology"/>
<dbReference type="NCBIfam" id="TIGR00287">
    <property type="entry name" value="cas1"/>
    <property type="match status" value="1"/>
</dbReference>
<dbReference type="InterPro" id="IPR042206">
    <property type="entry name" value="CRISPR-assoc_Cas1_C"/>
</dbReference>
<keyword evidence="8" id="KW-0411">Iron-sulfur</keyword>
<dbReference type="InterPro" id="IPR050646">
    <property type="entry name" value="Cas1"/>
</dbReference>
<evidence type="ECO:0000256" key="14">
    <source>
        <dbReference type="HAMAP-Rule" id="MF_01470"/>
    </source>
</evidence>
<dbReference type="Pfam" id="PF01930">
    <property type="entry name" value="Cas_Cas4"/>
    <property type="match status" value="1"/>
</dbReference>
<evidence type="ECO:0000256" key="8">
    <source>
        <dbReference type="ARBA" id="ARBA00023014"/>
    </source>
</evidence>
<dbReference type="GO" id="GO:0004527">
    <property type="term" value="F:exonuclease activity"/>
    <property type="evidence" value="ECO:0007669"/>
    <property type="project" value="UniProtKB-KW"/>
</dbReference>
<feature type="domain" description="DUF83" evidence="15">
    <location>
        <begin position="11"/>
        <end position="194"/>
    </location>
</feature>
<evidence type="ECO:0000256" key="9">
    <source>
        <dbReference type="ARBA" id="ARBA00023118"/>
    </source>
</evidence>
<keyword evidence="4 14" id="KW-0378">Hydrolase</keyword>
<dbReference type="EC" id="3.1.-.-" evidence="14"/>
<dbReference type="GO" id="GO:0051607">
    <property type="term" value="P:defense response to virus"/>
    <property type="evidence" value="ECO:0007669"/>
    <property type="project" value="UniProtKB-UniRule"/>
</dbReference>
<dbReference type="InterPro" id="IPR013343">
    <property type="entry name" value="CRISPR-assoc_prot_Cas4"/>
</dbReference>
<sequence>MDDVPLVPARMLNEFVYCPRLGYMMWVQGEFVHSADTIDGVIKHRKVDMTGGKALPEPSEETIEIHSHSVSLSSNELHLTAKIDLVEGQGQTATPVDYKRGKRPHIAGGVYDPERIQLCAQALLLREHGYECEKGIIYFVSSKERVPVPIDRDLEDRTRQAIDGFIKTASEGKMPPPLEDSPKCPRCSLVGICLPDETTFLNRSEVEPRPIVTGIEGGLPLYIQTPRAYIRKRGEELIIEVEKEKVATTRLADTTQVVLFGGASLTTPALLECMRRDIPVTWLSYGGWFIGHTVGTGHKNVETRTVQYRSSFNRVCCLRLAKKLVAAKIANCRTLLKRNWKREPEKIEATLTAMRDDIRSAMRVDSIESLLGVEGNSASRYFGLFEGMLRLEEAKDFGFSFTKRNRRPPRDPVNAMLSFAYAMLVREWTVTLSAVGLDPYRGFYHQPRYGRPALSLDMMEPFRPLICDSTVITAINNGEVKKSDFIMAVGGCNLIDSARKKFIAAFERRMNHEITHPIFKYRLSYRRLLEVQARLLIRYLAGEIPSYPSVVTR</sequence>
<keyword evidence="10 14" id="KW-0238">DNA-binding</keyword>
<feature type="binding site" evidence="14">
    <location>
        <position position="460"/>
    </location>
    <ligand>
        <name>Mn(2+)</name>
        <dbReference type="ChEBI" id="CHEBI:29035"/>
    </ligand>
</feature>
<dbReference type="GO" id="GO:0003677">
    <property type="term" value="F:DNA binding"/>
    <property type="evidence" value="ECO:0007669"/>
    <property type="project" value="UniProtKB-KW"/>
</dbReference>
<keyword evidence="3 14" id="KW-0255">Endonuclease</keyword>
<dbReference type="EMBL" id="UPXX01000030">
    <property type="protein sequence ID" value="VBB45909.1"/>
    <property type="molecule type" value="Genomic_DNA"/>
</dbReference>
<dbReference type="GO" id="GO:0043571">
    <property type="term" value="P:maintenance of CRISPR repeat elements"/>
    <property type="evidence" value="ECO:0007669"/>
    <property type="project" value="UniProtKB-UniRule"/>
</dbReference>
<keyword evidence="11 14" id="KW-0464">Manganese</keyword>
<dbReference type="PANTHER" id="PTHR34353:SF2">
    <property type="entry name" value="CRISPR-ASSOCIATED ENDONUCLEASE CAS1 1"/>
    <property type="match status" value="1"/>
</dbReference>
<dbReference type="Pfam" id="PF01867">
    <property type="entry name" value="Cas_Cas1"/>
    <property type="match status" value="1"/>
</dbReference>
<dbReference type="InterPro" id="IPR042211">
    <property type="entry name" value="CRISPR-assoc_Cas1_N"/>
</dbReference>
<accession>A0A653ACV6</accession>
<protein>
    <recommendedName>
        <fullName evidence="14">CRISPR-associated endonuclease Cas1</fullName>
        <ecNumber evidence="14">3.1.-.-</ecNumber>
    </recommendedName>
</protein>
<comment type="function">
    <text evidence="14">CRISPR (clustered regularly interspaced short palindromic repeat), is an adaptive immune system that provides protection against mobile genetic elements (viruses, transposable elements and conjugative plasmids). CRISPR clusters contain spacers, sequences complementary to antecedent mobile elements, and target invading nucleic acids. CRISPR clusters are transcribed and processed into CRISPR RNA (crRNA). Acts as a dsDNA endonuclease. Involved in the integration of spacer DNA into the CRISPR cassette.</text>
</comment>
<dbReference type="InterPro" id="IPR022765">
    <property type="entry name" value="Dna2/Cas4_DUF83"/>
</dbReference>